<name>A0ACA9RLE1_9GLOM</name>
<feature type="non-terminal residue" evidence="1">
    <location>
        <position position="42"/>
    </location>
</feature>
<accession>A0ACA9RLE1</accession>
<organism evidence="1 2">
    <name type="scientific">Cetraspora pellucida</name>
    <dbReference type="NCBI Taxonomy" id="1433469"/>
    <lineage>
        <taxon>Eukaryota</taxon>
        <taxon>Fungi</taxon>
        <taxon>Fungi incertae sedis</taxon>
        <taxon>Mucoromycota</taxon>
        <taxon>Glomeromycotina</taxon>
        <taxon>Glomeromycetes</taxon>
        <taxon>Diversisporales</taxon>
        <taxon>Gigasporaceae</taxon>
        <taxon>Cetraspora</taxon>
    </lineage>
</organism>
<comment type="caution">
    <text evidence="1">The sequence shown here is derived from an EMBL/GenBank/DDBJ whole genome shotgun (WGS) entry which is preliminary data.</text>
</comment>
<keyword evidence="2" id="KW-1185">Reference proteome</keyword>
<dbReference type="Proteomes" id="UP000789366">
    <property type="component" value="Unassembled WGS sequence"/>
</dbReference>
<gene>
    <name evidence="1" type="ORF">SPELUC_LOCUS17823</name>
</gene>
<feature type="non-terminal residue" evidence="1">
    <location>
        <position position="1"/>
    </location>
</feature>
<sequence>MDPKHKHNRKPFVGGNFKMNGSKTMLKEIIDRLNALKCDDHV</sequence>
<evidence type="ECO:0000313" key="1">
    <source>
        <dbReference type="EMBL" id="CAG8798241.1"/>
    </source>
</evidence>
<proteinExistence type="predicted"/>
<dbReference type="EMBL" id="CAJVPW010076770">
    <property type="protein sequence ID" value="CAG8798241.1"/>
    <property type="molecule type" value="Genomic_DNA"/>
</dbReference>
<reference evidence="1" key="1">
    <citation type="submission" date="2021-06" db="EMBL/GenBank/DDBJ databases">
        <authorList>
            <person name="Kallberg Y."/>
            <person name="Tangrot J."/>
            <person name="Rosling A."/>
        </authorList>
    </citation>
    <scope>NUCLEOTIDE SEQUENCE</scope>
    <source>
        <strain evidence="1">28 12/20/2015</strain>
    </source>
</reference>
<evidence type="ECO:0000313" key="2">
    <source>
        <dbReference type="Proteomes" id="UP000789366"/>
    </source>
</evidence>
<protein>
    <submittedName>
        <fullName evidence="1">1988_t:CDS:1</fullName>
    </submittedName>
</protein>